<dbReference type="InterPro" id="IPR058094">
    <property type="entry name" value="Ig-like_OmpL47-like"/>
</dbReference>
<dbReference type="SUPFAM" id="SSF49313">
    <property type="entry name" value="Cadherin-like"/>
    <property type="match status" value="1"/>
</dbReference>
<dbReference type="Gene3D" id="1.50.10.100">
    <property type="entry name" value="Chondroitin AC/alginate lyase"/>
    <property type="match status" value="1"/>
</dbReference>
<accession>A0A7X3FX83</accession>
<dbReference type="GO" id="GO:0016020">
    <property type="term" value="C:membrane"/>
    <property type="evidence" value="ECO:0007669"/>
    <property type="project" value="InterPro"/>
</dbReference>
<dbReference type="EMBL" id="WSES01000002">
    <property type="protein sequence ID" value="MVW59647.1"/>
    <property type="molecule type" value="Genomic_DNA"/>
</dbReference>
<sequence>MRTNKFDNALRRIVAMAFSVGIATTLVPLPGQVAMADPIDTLVTSYQPVITETIDANGFKHPGVGLTKEMLENARTQILAKKEPWYTHFNMMLGSASASRTPRIRNMNGNDPTKPAFYGLTSQGLEGNFIADAGTVYTQAVLYLVTGDDTYRSNAMHIIRLYSQMDPAQYAYYTDSHIHTGIPLQRMTTAAEILRATSTQTPALAWTDDDTVNFSRNLVTPVIQTFDNCNCRFMNQHLYTTIAKMSGSIFMGDRDGYNQAVEWFMVNKDAPDPAWTGSIKQLFRTVTKNDATGEEIPPQIQHVEMGRDQAHGAGDLTNSEILARLMLAQGTKVDPVAGTPSTASNAVGPYEFMDDRLLAVHELWSTFMVGYDIPWVPVAMSVNPDGSIRAMYNGVSWAYRGRLSQNTWEAFYYYKYVRGLDVEHLLPNYTTIFAKRKAYNWDGTDGGGDFWLAIPKAAEAEGSKYLGIPIVDPYREVEDRFTAYDSNTVAQTEGSTGFVRTTATPQGTRYAVYTYGWPTTSIGLRIRTNGQATLDLNGTSITLPNTRGQWRYVVVPFNMPDFLTLTVTGNGTTVDVDHINIQSSTLLSPPAFKSGNGDTTAYSYAGATVPVTLDLSATDPAAGDVVTYNIDNLPQGASFDTSTGAFSWTPTQAGTYTLIVEASDGTTVTTKRVIVVVGADRQAVVTAVTAVVKPDTLYVTSTKNNYQAAYADLQNTIGSGTDADYFQKLATLRTAVSGLQELTPLLPDGSINYPNLFFRTNLVTNFGTFAANGIDDIDGTNIPFGSAIENNRTQTIDFGPGFKVAATAFQFKPPGSFPERIGGTTVFASNDLEHWTQITPDKTRMVEEMQTLNVADEFRTQRYRFFKISMVDLLWSYNILEMTEFRIFGTRYETVNKLTGVSLGSDQALRNRVVPGNTIKMSFQSTEPINNVSAMIQGEPATVTTTDNLNWTATAVVKATTAPGPVKFLLDYKTADGTAAEPVLFTTDSSTLFIADQKDYIGNLVDISTVTDSNGRNATDVVTNVNRLFDNNLTTGTDYRLNGSGNNGWVEFDFRGGGTVALSRVDVIGLQDRYSGRIAGTLVQGSNDNTTWTTISTAAANTMDWQTLKITDTTPYRYVRMTNAGAWFGNMTELRLYGATTSTNRIATASISSAQALRNRIVPGNTVKLNFTAKEAISNVAVTIDGLPAALTTTDNLTYTATATLPQGTQPGQVKFAINYVTQDGKPGYQVTETTDSTALNLVDESDLIQNVPTIATLIDSTTNRNAATTLTIVKTLFDANLGTGSDFRNGSGGSGTGAWVVFDFKEGNQVRLASTEVIGSQDQYYTRVNGLVFQGSNDNTAWTTLTPAAKSTADWQTLPVTSLVPYRYIRVYNPNAWFGTIKEIRLHGSLHGADVIAPVTTATAPQGTVTTDATVTFAATDNQGGSGVSATYYTVDGGAQQKGNTVTLNTSGTHTVSYWSTDWAGNTEQAHAVTVSIDKSADVTSFASIARSGLTVNRFTNKYTGTVTITNTGSQTLTGPLHLRLQALTAGVTLDTQTGVKDGVPYMALPVTSLAAGQSVTLTTTFSNPNKAGIAYTPALFSIQ</sequence>
<dbReference type="Proteomes" id="UP000443353">
    <property type="component" value="Unassembled WGS sequence"/>
</dbReference>
<protein>
    <recommendedName>
        <fullName evidence="1">F5/8 type C domain-containing protein</fullName>
    </recommendedName>
</protein>
<comment type="caution">
    <text evidence="2">The sequence shown here is derived from an EMBL/GenBank/DDBJ whole genome shotgun (WGS) entry which is preliminary data.</text>
</comment>
<gene>
    <name evidence="2" type="ORF">GPY61_06865</name>
</gene>
<dbReference type="Pfam" id="PF05345">
    <property type="entry name" value="He_PIG"/>
    <property type="match status" value="1"/>
</dbReference>
<dbReference type="Gene3D" id="3.30.1920.20">
    <property type="match status" value="1"/>
</dbReference>
<evidence type="ECO:0000313" key="2">
    <source>
        <dbReference type="EMBL" id="MVW59647.1"/>
    </source>
</evidence>
<dbReference type="SUPFAM" id="SSF48230">
    <property type="entry name" value="Chondroitin AC/alginate lyase"/>
    <property type="match status" value="1"/>
</dbReference>
<evidence type="ECO:0000259" key="1">
    <source>
        <dbReference type="Pfam" id="PF00754"/>
    </source>
</evidence>
<reference evidence="2 3" key="1">
    <citation type="submission" date="2019-12" db="EMBL/GenBank/DDBJ databases">
        <authorList>
            <person name="Li C."/>
            <person name="Zhao J."/>
        </authorList>
    </citation>
    <scope>NUCLEOTIDE SEQUENCE [LARGE SCALE GENOMIC DNA]</scope>
    <source>
        <strain evidence="2 3">NEAU-DD11</strain>
    </source>
</reference>
<dbReference type="Gene3D" id="2.60.40.10">
    <property type="entry name" value="Immunoglobulins"/>
    <property type="match status" value="1"/>
</dbReference>
<evidence type="ECO:0000313" key="3">
    <source>
        <dbReference type="Proteomes" id="UP000443353"/>
    </source>
</evidence>
<keyword evidence="3" id="KW-1185">Reference proteome</keyword>
<dbReference type="InterPro" id="IPR015919">
    <property type="entry name" value="Cadherin-like_sf"/>
</dbReference>
<dbReference type="SUPFAM" id="SSF49785">
    <property type="entry name" value="Galactose-binding domain-like"/>
    <property type="match status" value="3"/>
</dbReference>
<dbReference type="InterPro" id="IPR008979">
    <property type="entry name" value="Galactose-bd-like_sf"/>
</dbReference>
<dbReference type="InterPro" id="IPR008929">
    <property type="entry name" value="Chondroitin_lyas"/>
</dbReference>
<dbReference type="RefSeq" id="WP_160407811.1">
    <property type="nucleotide sequence ID" value="NZ_WSES01000002.1"/>
</dbReference>
<dbReference type="Pfam" id="PF00754">
    <property type="entry name" value="F5_F8_type_C"/>
    <property type="match status" value="1"/>
</dbReference>
<organism evidence="2 3">
    <name type="scientific">Massilia cellulosiltytica</name>
    <dbReference type="NCBI Taxonomy" id="2683234"/>
    <lineage>
        <taxon>Bacteria</taxon>
        <taxon>Pseudomonadati</taxon>
        <taxon>Pseudomonadota</taxon>
        <taxon>Betaproteobacteria</taxon>
        <taxon>Burkholderiales</taxon>
        <taxon>Oxalobacteraceae</taxon>
        <taxon>Telluria group</taxon>
        <taxon>Massilia</taxon>
    </lineage>
</organism>
<dbReference type="InterPro" id="IPR000421">
    <property type="entry name" value="FA58C"/>
</dbReference>
<dbReference type="NCBIfam" id="NF047446">
    <property type="entry name" value="barrel_OmpL47"/>
    <property type="match status" value="1"/>
</dbReference>
<dbReference type="GO" id="GO:0005509">
    <property type="term" value="F:calcium ion binding"/>
    <property type="evidence" value="ECO:0007669"/>
    <property type="project" value="InterPro"/>
</dbReference>
<dbReference type="InterPro" id="IPR013783">
    <property type="entry name" value="Ig-like_fold"/>
</dbReference>
<name>A0A7X3FX83_9BURK</name>
<proteinExistence type="predicted"/>
<feature type="domain" description="F5/8 type C" evidence="1">
    <location>
        <begin position="1024"/>
        <end position="1125"/>
    </location>
</feature>
<dbReference type="Gene3D" id="2.60.120.260">
    <property type="entry name" value="Galactose-binding domain-like"/>
    <property type="match status" value="3"/>
</dbReference>